<keyword evidence="1" id="KW-0732">Signal</keyword>
<dbReference type="PANTHER" id="PTHR32099">
    <property type="entry name" value="CYSTEINE-RICH REPEAT SECRETORY PROTEIN"/>
    <property type="match status" value="1"/>
</dbReference>
<dbReference type="Gene3D" id="3.30.430.20">
    <property type="entry name" value="Gnk2 domain, C-X8-C-X2-C motif"/>
    <property type="match status" value="4"/>
</dbReference>
<dbReference type="InterPro" id="IPR002902">
    <property type="entry name" value="GNK2"/>
</dbReference>
<dbReference type="AlphaFoldDB" id="A0ABD1MFE5"/>
<proteinExistence type="predicted"/>
<dbReference type="CDD" id="cd23509">
    <property type="entry name" value="Gnk2-like"/>
    <property type="match status" value="3"/>
</dbReference>
<feature type="domain" description="Gnk2-homologous" evidence="3">
    <location>
        <begin position="141"/>
        <end position="248"/>
    </location>
</feature>
<dbReference type="Pfam" id="PF01657">
    <property type="entry name" value="Stress-antifung"/>
    <property type="match status" value="3"/>
</dbReference>
<keyword evidence="2" id="KW-0677">Repeat</keyword>
<feature type="domain" description="Gnk2-homologous" evidence="3">
    <location>
        <begin position="24"/>
        <end position="135"/>
    </location>
</feature>
<keyword evidence="5" id="KW-1185">Reference proteome</keyword>
<evidence type="ECO:0000256" key="1">
    <source>
        <dbReference type="ARBA" id="ARBA00022729"/>
    </source>
</evidence>
<organism evidence="4 5">
    <name type="scientific">Flemingia macrophylla</name>
    <dbReference type="NCBI Taxonomy" id="520843"/>
    <lineage>
        <taxon>Eukaryota</taxon>
        <taxon>Viridiplantae</taxon>
        <taxon>Streptophyta</taxon>
        <taxon>Embryophyta</taxon>
        <taxon>Tracheophyta</taxon>
        <taxon>Spermatophyta</taxon>
        <taxon>Magnoliopsida</taxon>
        <taxon>eudicotyledons</taxon>
        <taxon>Gunneridae</taxon>
        <taxon>Pentapetalae</taxon>
        <taxon>rosids</taxon>
        <taxon>fabids</taxon>
        <taxon>Fabales</taxon>
        <taxon>Fabaceae</taxon>
        <taxon>Papilionoideae</taxon>
        <taxon>50 kb inversion clade</taxon>
        <taxon>NPAAA clade</taxon>
        <taxon>indigoferoid/millettioid clade</taxon>
        <taxon>Phaseoleae</taxon>
        <taxon>Flemingia</taxon>
    </lineage>
</organism>
<dbReference type="InterPro" id="IPR001245">
    <property type="entry name" value="Ser-Thr/Tyr_kinase_cat_dom"/>
</dbReference>
<dbReference type="PANTHER" id="PTHR32099:SF110">
    <property type="entry name" value="CYSTEINE-RICH RECEPTOR-KINASE-LIKE PROTEIN"/>
    <property type="match status" value="1"/>
</dbReference>
<dbReference type="PROSITE" id="PS51473">
    <property type="entry name" value="GNK2"/>
    <property type="match status" value="3"/>
</dbReference>
<accession>A0ABD1MFE5</accession>
<dbReference type="FunFam" id="3.30.430.20:FF:000002">
    <property type="entry name" value="Cysteine-rich receptor-like protein kinase 10"/>
    <property type="match status" value="1"/>
</dbReference>
<comment type="caution">
    <text evidence="4">The sequence shown here is derived from an EMBL/GenBank/DDBJ whole genome shotgun (WGS) entry which is preliminary data.</text>
</comment>
<dbReference type="Pfam" id="PF07714">
    <property type="entry name" value="PK_Tyr_Ser-Thr"/>
    <property type="match status" value="1"/>
</dbReference>
<dbReference type="Gene3D" id="1.10.510.10">
    <property type="entry name" value="Transferase(Phosphotransferase) domain 1"/>
    <property type="match status" value="1"/>
</dbReference>
<dbReference type="SUPFAM" id="SSF56112">
    <property type="entry name" value="Protein kinase-like (PK-like)"/>
    <property type="match status" value="1"/>
</dbReference>
<dbReference type="InterPro" id="IPR038408">
    <property type="entry name" value="GNK2_sf"/>
</dbReference>
<name>A0ABD1MFE5_9FABA</name>
<protein>
    <recommendedName>
        <fullName evidence="3">Gnk2-homologous domain-containing protein</fullName>
    </recommendedName>
</protein>
<dbReference type="InterPro" id="IPR011009">
    <property type="entry name" value="Kinase-like_dom_sf"/>
</dbReference>
<evidence type="ECO:0000259" key="3">
    <source>
        <dbReference type="PROSITE" id="PS51473"/>
    </source>
</evidence>
<evidence type="ECO:0000256" key="2">
    <source>
        <dbReference type="ARBA" id="ARBA00022737"/>
    </source>
</evidence>
<evidence type="ECO:0000313" key="4">
    <source>
        <dbReference type="EMBL" id="KAL2334523.1"/>
    </source>
</evidence>
<gene>
    <name evidence="4" type="ORF">Fmac_015736</name>
</gene>
<feature type="domain" description="Gnk2-homologous" evidence="3">
    <location>
        <begin position="268"/>
        <end position="367"/>
    </location>
</feature>
<dbReference type="Proteomes" id="UP001603857">
    <property type="component" value="Unassembled WGS sequence"/>
</dbReference>
<evidence type="ECO:0000313" key="5">
    <source>
        <dbReference type="Proteomes" id="UP001603857"/>
    </source>
</evidence>
<dbReference type="EMBL" id="JBGMDY010000005">
    <property type="protein sequence ID" value="KAL2334523.1"/>
    <property type="molecule type" value="Genomic_DNA"/>
</dbReference>
<sequence length="623" mass="70493">MKLVPEHACSVRILARRGGTDYPNSTPVRVRRLNLERKEVNLQGGGAWVFRSSRNSTRSSSFFENKVRTKALIVLSSEVEGFALIDVTSGGDVPGDLCKECVQHATQTLSAECSLSKAAVMWIDECMVRYSNRSFFSIVDTRPRLFLYSERNVSDQESFMRLVFGNLNKTADEAAGGNREKMYATSQTDITENRTLYSLAQCTPDLSPNDCRRCLGVAIGELPQCCQGNDGGIVLYPSCNVRYSLYPYYRPPMPTSARVPASNLLVSDSSYVYHNCTTNTTADSTYKIHLKTLLFYLSSNATNGNKLYKGVENTVYGLFTCRGDLHSRPCEQRVLDATQRISSECSSFQEAIIWYSDCMLRYSYRDFSFQVEETPNFQMFTTISNPVPGQETFPFMLSSTLLDLADVASNSEERYATKSSKFNDLQTLYTLAQCTLVRIVIAVWRIYMKKLNPMVTFGKHRGNCSISELQSQINSIMFQKIYEKLEMIFNALTLDRKGWIQRRMQLKQQPITFRMIIRSERVDSEKFTSGYMSPEYAMYGQFSEKSDVFSFGVMVLEIISGKKNLSYCQPHSVVDGLLSYGGCGQWLHSTPMRSLYTLKLLINPSSFNALTLGTVMSQKSRVT</sequence>
<reference evidence="4 5" key="1">
    <citation type="submission" date="2024-08" db="EMBL/GenBank/DDBJ databases">
        <title>Insights into the chromosomal genome structure of Flemingia macrophylla.</title>
        <authorList>
            <person name="Ding Y."/>
            <person name="Zhao Y."/>
            <person name="Bi W."/>
            <person name="Wu M."/>
            <person name="Zhao G."/>
            <person name="Gong Y."/>
            <person name="Li W."/>
            <person name="Zhang P."/>
        </authorList>
    </citation>
    <scope>NUCLEOTIDE SEQUENCE [LARGE SCALE GENOMIC DNA]</scope>
    <source>
        <strain evidence="4">DYQJB</strain>
        <tissue evidence="4">Leaf</tissue>
    </source>
</reference>